<dbReference type="RefSeq" id="WP_119052286.1">
    <property type="nucleotide sequence ID" value="NZ_CP032157.1"/>
</dbReference>
<dbReference type="Pfam" id="PF04367">
    <property type="entry name" value="DUF502"/>
    <property type="match status" value="1"/>
</dbReference>
<feature type="transmembrane region" description="Helical" evidence="1">
    <location>
        <begin position="12"/>
        <end position="35"/>
    </location>
</feature>
<keyword evidence="1" id="KW-0472">Membrane</keyword>
<keyword evidence="1" id="KW-1133">Transmembrane helix</keyword>
<dbReference type="InterPro" id="IPR007462">
    <property type="entry name" value="COV1-like"/>
</dbReference>
<dbReference type="EMBL" id="CP032157">
    <property type="protein sequence ID" value="AXY76409.1"/>
    <property type="molecule type" value="Genomic_DNA"/>
</dbReference>
<protein>
    <submittedName>
        <fullName evidence="2">DUF502 domain-containing protein</fullName>
    </submittedName>
</protein>
<gene>
    <name evidence="2" type="ORF">D3H65_21485</name>
</gene>
<dbReference type="PANTHER" id="PTHR31876:SF26">
    <property type="entry name" value="PROTEIN LIKE COV 2"/>
    <property type="match status" value="1"/>
</dbReference>
<evidence type="ECO:0000256" key="1">
    <source>
        <dbReference type="SAM" id="Phobius"/>
    </source>
</evidence>
<organism evidence="2 3">
    <name type="scientific">Paraflavitalea soli</name>
    <dbReference type="NCBI Taxonomy" id="2315862"/>
    <lineage>
        <taxon>Bacteria</taxon>
        <taxon>Pseudomonadati</taxon>
        <taxon>Bacteroidota</taxon>
        <taxon>Chitinophagia</taxon>
        <taxon>Chitinophagales</taxon>
        <taxon>Chitinophagaceae</taxon>
        <taxon>Paraflavitalea</taxon>
    </lineage>
</organism>
<dbReference type="OrthoDB" id="9789516at2"/>
<dbReference type="AlphaFoldDB" id="A0A3B7MT27"/>
<feature type="transmembrane region" description="Helical" evidence="1">
    <location>
        <begin position="68"/>
        <end position="89"/>
    </location>
</feature>
<reference evidence="2 3" key="1">
    <citation type="submission" date="2018-09" db="EMBL/GenBank/DDBJ databases">
        <title>Genome sequencing of strain 6GH32-13.</title>
        <authorList>
            <person name="Weon H.-Y."/>
            <person name="Heo J."/>
            <person name="Kwon S.-W."/>
        </authorList>
    </citation>
    <scope>NUCLEOTIDE SEQUENCE [LARGE SCALE GENOMIC DNA]</scope>
    <source>
        <strain evidence="2 3">5GH32-13</strain>
    </source>
</reference>
<dbReference type="PANTHER" id="PTHR31876">
    <property type="entry name" value="COV-LIKE PROTEIN 1"/>
    <property type="match status" value="1"/>
</dbReference>
<dbReference type="Proteomes" id="UP000263900">
    <property type="component" value="Chromosome"/>
</dbReference>
<accession>A0A3B7MT27</accession>
<keyword evidence="3" id="KW-1185">Reference proteome</keyword>
<dbReference type="KEGG" id="pseg:D3H65_21485"/>
<name>A0A3B7MT27_9BACT</name>
<keyword evidence="1" id="KW-0812">Transmembrane</keyword>
<evidence type="ECO:0000313" key="2">
    <source>
        <dbReference type="EMBL" id="AXY76409.1"/>
    </source>
</evidence>
<proteinExistence type="predicted"/>
<evidence type="ECO:0000313" key="3">
    <source>
        <dbReference type="Proteomes" id="UP000263900"/>
    </source>
</evidence>
<sequence length="213" mass="24083">MKTKQVLKKFFQYFLQGLIILAPIAITIYAVTALFNFVDGILPSLIQTVFPYWIGTDSQGQPNKIPGLGFGLVILIVILVGYISSSFIVSRLVDLFDKILERTPGIKLIYSTIKDFFEAFAGNKRKFDKAVLVSVESVDVWQIGFITQEELNEFGLQEYMAVYVPQSYAFTGRLYFVKRDRVRLLTDISSTDAMKFAISGGVTHIEDDHEVKN</sequence>